<dbReference type="PROSITE" id="PS00086">
    <property type="entry name" value="CYTOCHROME_P450"/>
    <property type="match status" value="1"/>
</dbReference>
<accession>A0A4Q4M7T4</accession>
<evidence type="ECO:0000256" key="7">
    <source>
        <dbReference type="PIRSR" id="PIRSR602403-1"/>
    </source>
</evidence>
<reference evidence="11" key="1">
    <citation type="journal article" date="2019" name="bioRxiv">
        <title>Genomics, evolutionary history and diagnostics of the Alternaria alternata species group including apple and Asian pear pathotypes.</title>
        <authorList>
            <person name="Armitage A.D."/>
            <person name="Cockerton H.M."/>
            <person name="Sreenivasaprasad S."/>
            <person name="Woodhall J.W."/>
            <person name="Lane C.R."/>
            <person name="Harrison R.J."/>
            <person name="Clarkson J.P."/>
        </authorList>
    </citation>
    <scope>NUCLEOTIDE SEQUENCE [LARGE SCALE GENOMIC DNA]</scope>
    <source>
        <strain evidence="11">FERA 1082</strain>
    </source>
</reference>
<dbReference type="GO" id="GO:0020037">
    <property type="term" value="F:heme binding"/>
    <property type="evidence" value="ECO:0007669"/>
    <property type="project" value="InterPro"/>
</dbReference>
<comment type="caution">
    <text evidence="10">The sequence shown here is derived from an EMBL/GenBank/DDBJ whole genome shotgun (WGS) entry which is preliminary data.</text>
</comment>
<dbReference type="InterPro" id="IPR017972">
    <property type="entry name" value="Cyt_P450_CS"/>
</dbReference>
<evidence type="ECO:0000313" key="11">
    <source>
        <dbReference type="Proteomes" id="UP000292402"/>
    </source>
</evidence>
<dbReference type="PANTHER" id="PTHR46206:SF7">
    <property type="entry name" value="P450, PUTATIVE (EUROFUNG)-RELATED"/>
    <property type="match status" value="1"/>
</dbReference>
<protein>
    <recommendedName>
        <fullName evidence="12">Cytochrome P450 monooxygenase</fullName>
    </recommendedName>
</protein>
<dbReference type="AlphaFoldDB" id="A0A4Q4M7T4"/>
<keyword evidence="7 8" id="KW-0349">Heme</keyword>
<feature type="region of interest" description="Disordered" evidence="9">
    <location>
        <begin position="1"/>
        <end position="20"/>
    </location>
</feature>
<dbReference type="Pfam" id="PF00067">
    <property type="entry name" value="p450"/>
    <property type="match status" value="1"/>
</dbReference>
<dbReference type="PRINTS" id="PR00465">
    <property type="entry name" value="EP450IV"/>
</dbReference>
<comment type="pathway">
    <text evidence="2">Mycotoxin biosynthesis.</text>
</comment>
<keyword evidence="5 8" id="KW-0560">Oxidoreductase</keyword>
<evidence type="ECO:0000256" key="9">
    <source>
        <dbReference type="SAM" id="MobiDB-lite"/>
    </source>
</evidence>
<evidence type="ECO:0000256" key="2">
    <source>
        <dbReference type="ARBA" id="ARBA00004685"/>
    </source>
</evidence>
<dbReference type="GO" id="GO:0016705">
    <property type="term" value="F:oxidoreductase activity, acting on paired donors, with incorporation or reduction of molecular oxygen"/>
    <property type="evidence" value="ECO:0007669"/>
    <property type="project" value="InterPro"/>
</dbReference>
<dbReference type="InterPro" id="IPR001128">
    <property type="entry name" value="Cyt_P450"/>
</dbReference>
<proteinExistence type="inferred from homology"/>
<organism evidence="10 11">
    <name type="scientific">Alternaria tenuissima</name>
    <dbReference type="NCBI Taxonomy" id="119927"/>
    <lineage>
        <taxon>Eukaryota</taxon>
        <taxon>Fungi</taxon>
        <taxon>Dikarya</taxon>
        <taxon>Ascomycota</taxon>
        <taxon>Pezizomycotina</taxon>
        <taxon>Dothideomycetes</taxon>
        <taxon>Pleosporomycetidae</taxon>
        <taxon>Pleosporales</taxon>
        <taxon>Pleosporineae</taxon>
        <taxon>Pleosporaceae</taxon>
        <taxon>Alternaria</taxon>
        <taxon>Alternaria sect. Alternaria</taxon>
        <taxon>Alternaria alternata complex</taxon>
    </lineage>
</organism>
<evidence type="ECO:0000256" key="6">
    <source>
        <dbReference type="ARBA" id="ARBA00023004"/>
    </source>
</evidence>
<dbReference type="PANTHER" id="PTHR46206">
    <property type="entry name" value="CYTOCHROME P450"/>
    <property type="match status" value="1"/>
</dbReference>
<evidence type="ECO:0000313" key="10">
    <source>
        <dbReference type="EMBL" id="RYN45420.1"/>
    </source>
</evidence>
<dbReference type="InterPro" id="IPR002403">
    <property type="entry name" value="Cyt_P450_E_grp-IV"/>
</dbReference>
<comment type="cofactor">
    <cofactor evidence="1 7">
        <name>heme</name>
        <dbReference type="ChEBI" id="CHEBI:30413"/>
    </cofactor>
</comment>
<keyword evidence="8" id="KW-0503">Monooxygenase</keyword>
<sequence>MASKLENVNSSVTPSTSEPTTMDLLNLTQLTHTLQTAAIAALIFAICAYVPKLKRKAQLGSIPTLGGLQGGEKQRQAYLASAKKMYEDGYTKFKDSIYRINGESGEDNVVVPLSLLPELRKLPDDVLSFPEAVKNSMEVKYTRLAVEGSTAVHSVRSDLTPALTRLNPVICSEVDAAIRECMPPCDDYTEVYINQKLVDVVAKVSGRVFVGPELCQHPEYLDLAVNYTLDLMAAVNACKKLRPITKAFFAPRTPEVQQLRKREKQLSDFLHPIVEERMTAKSKDPNWQAPDDMLQWMITRSDGKDSVDQIAHFQLGLIFAAIHTTTMTVTNILYTLAVTPEYIEPMREEIRNAMADNGGIITSRALQQMEKLDSYMKEVTRFYPPGVTSFGRRVLKGIPLSNGQYIPAGVLIEVPAAAIYLDSEHYPSSSEFDGFRSYKLRSSGKAADIARNQFVTTNETNLGFGYGRHACPGRFFAANEIKMILARLILEYDIGMPNGETERYPNIEMGRQSIPHPGKTLTFKKVQVWAF</sequence>
<keyword evidence="6 7" id="KW-0408">Iron</keyword>
<dbReference type="GO" id="GO:0004497">
    <property type="term" value="F:monooxygenase activity"/>
    <property type="evidence" value="ECO:0007669"/>
    <property type="project" value="UniProtKB-KW"/>
</dbReference>
<evidence type="ECO:0000256" key="1">
    <source>
        <dbReference type="ARBA" id="ARBA00001971"/>
    </source>
</evidence>
<dbReference type="Proteomes" id="UP000292402">
    <property type="component" value="Unassembled WGS sequence"/>
</dbReference>
<feature type="binding site" description="axial binding residue" evidence="7">
    <location>
        <position position="471"/>
    </location>
    <ligand>
        <name>heme</name>
        <dbReference type="ChEBI" id="CHEBI:30413"/>
    </ligand>
    <ligandPart>
        <name>Fe</name>
        <dbReference type="ChEBI" id="CHEBI:18248"/>
    </ligandPart>
</feature>
<dbReference type="GO" id="GO:0005506">
    <property type="term" value="F:iron ion binding"/>
    <property type="evidence" value="ECO:0007669"/>
    <property type="project" value="InterPro"/>
</dbReference>
<dbReference type="CDD" id="cd11041">
    <property type="entry name" value="CYP503A1-like"/>
    <property type="match status" value="1"/>
</dbReference>
<name>A0A4Q4M7T4_9PLEO</name>
<evidence type="ECO:0008006" key="12">
    <source>
        <dbReference type="Google" id="ProtNLM"/>
    </source>
</evidence>
<evidence type="ECO:0000256" key="8">
    <source>
        <dbReference type="RuleBase" id="RU000461"/>
    </source>
</evidence>
<dbReference type="SUPFAM" id="SSF48264">
    <property type="entry name" value="Cytochrome P450"/>
    <property type="match status" value="1"/>
</dbReference>
<evidence type="ECO:0000256" key="5">
    <source>
        <dbReference type="ARBA" id="ARBA00023002"/>
    </source>
</evidence>
<evidence type="ECO:0000256" key="4">
    <source>
        <dbReference type="ARBA" id="ARBA00022723"/>
    </source>
</evidence>
<dbReference type="EMBL" id="PDXA01000034">
    <property type="protein sequence ID" value="RYN45420.1"/>
    <property type="molecule type" value="Genomic_DNA"/>
</dbReference>
<dbReference type="Gene3D" id="1.10.630.10">
    <property type="entry name" value="Cytochrome P450"/>
    <property type="match status" value="1"/>
</dbReference>
<comment type="similarity">
    <text evidence="3 8">Belongs to the cytochrome P450 family.</text>
</comment>
<evidence type="ECO:0000256" key="3">
    <source>
        <dbReference type="ARBA" id="ARBA00010617"/>
    </source>
</evidence>
<gene>
    <name evidence="10" type="ORF">AA0114_g9030</name>
</gene>
<dbReference type="InterPro" id="IPR036396">
    <property type="entry name" value="Cyt_P450_sf"/>
</dbReference>
<keyword evidence="4 7" id="KW-0479">Metal-binding</keyword>